<dbReference type="OrthoDB" id="1688035at2759"/>
<accession>A0A6P5ZRI0</accession>
<dbReference type="RefSeq" id="XP_022755055.1">
    <property type="nucleotide sequence ID" value="XM_022899320.1"/>
</dbReference>
<name>A0A6P5ZRI0_DURZI</name>
<dbReference type="KEGG" id="dzi:111303218"/>
<dbReference type="AlphaFoldDB" id="A0A6P5ZRI0"/>
<gene>
    <name evidence="2" type="primary">LOC111303218</name>
</gene>
<reference evidence="2" key="1">
    <citation type="submission" date="2025-08" db="UniProtKB">
        <authorList>
            <consortium name="RefSeq"/>
        </authorList>
    </citation>
    <scope>IDENTIFICATION</scope>
    <source>
        <tissue evidence="2">Fruit stalk</tissue>
    </source>
</reference>
<protein>
    <submittedName>
        <fullName evidence="2">Uncharacterized protein LOC111303218</fullName>
    </submittedName>
</protein>
<evidence type="ECO:0000313" key="1">
    <source>
        <dbReference type="Proteomes" id="UP000515121"/>
    </source>
</evidence>
<proteinExistence type="predicted"/>
<dbReference type="Proteomes" id="UP000515121">
    <property type="component" value="Unplaced"/>
</dbReference>
<organism evidence="1 2">
    <name type="scientific">Durio zibethinus</name>
    <name type="common">Durian</name>
    <dbReference type="NCBI Taxonomy" id="66656"/>
    <lineage>
        <taxon>Eukaryota</taxon>
        <taxon>Viridiplantae</taxon>
        <taxon>Streptophyta</taxon>
        <taxon>Embryophyta</taxon>
        <taxon>Tracheophyta</taxon>
        <taxon>Spermatophyta</taxon>
        <taxon>Magnoliopsida</taxon>
        <taxon>eudicotyledons</taxon>
        <taxon>Gunneridae</taxon>
        <taxon>Pentapetalae</taxon>
        <taxon>rosids</taxon>
        <taxon>malvids</taxon>
        <taxon>Malvales</taxon>
        <taxon>Malvaceae</taxon>
        <taxon>Helicteroideae</taxon>
        <taxon>Durio</taxon>
    </lineage>
</organism>
<dbReference type="GeneID" id="111303218"/>
<evidence type="ECO:0000313" key="2">
    <source>
        <dbReference type="RefSeq" id="XP_022755055.1"/>
    </source>
</evidence>
<keyword evidence="1" id="KW-1185">Reference proteome</keyword>
<dbReference type="PANTHER" id="PTHR33168">
    <property type="entry name" value="STRESS INDUCED PROTEIN-RELATED"/>
    <property type="match status" value="1"/>
</dbReference>
<sequence>MVLNFSTSYPSWTMMVLEKASNFHLPFKDVQSHVLTLSRINPFSCYFKYHSLGWRTRKAWFFTAMDIRNWCNSGCKTVCLGRGYHEFGPVAVNSSPSTTGSNKLKWKVLWMKFKKEQRKIFESDPVQVPYDLYTYSQNFDQGFAWDEPDNLSRSFSMRFADPSRVFLSKAAV</sequence>